<evidence type="ECO:0000256" key="4">
    <source>
        <dbReference type="ARBA" id="ARBA00022490"/>
    </source>
</evidence>
<accession>A0A8H4RKW1</accession>
<feature type="region of interest" description="Disordered" evidence="6">
    <location>
        <begin position="1"/>
        <end position="53"/>
    </location>
</feature>
<reference evidence="7 8" key="1">
    <citation type="submission" date="2020-03" db="EMBL/GenBank/DDBJ databases">
        <title>Draft Genome Sequence of Cudoniella acicularis.</title>
        <authorList>
            <person name="Buettner E."/>
            <person name="Kellner H."/>
        </authorList>
    </citation>
    <scope>NUCLEOTIDE SEQUENCE [LARGE SCALE GENOMIC DNA]</scope>
    <source>
        <strain evidence="7 8">DSM 108380</strain>
    </source>
</reference>
<dbReference type="OrthoDB" id="4072855at2759"/>
<organism evidence="7 8">
    <name type="scientific">Cudoniella acicularis</name>
    <dbReference type="NCBI Taxonomy" id="354080"/>
    <lineage>
        <taxon>Eukaryota</taxon>
        <taxon>Fungi</taxon>
        <taxon>Dikarya</taxon>
        <taxon>Ascomycota</taxon>
        <taxon>Pezizomycotina</taxon>
        <taxon>Leotiomycetes</taxon>
        <taxon>Helotiales</taxon>
        <taxon>Tricladiaceae</taxon>
        <taxon>Cudoniella</taxon>
    </lineage>
</organism>
<dbReference type="GO" id="GO:1990846">
    <property type="term" value="F:ribonucleoside-diphosphate reductase inhibitor activity"/>
    <property type="evidence" value="ECO:0007669"/>
    <property type="project" value="TreeGrafter"/>
</dbReference>
<dbReference type="PANTHER" id="PTHR28081">
    <property type="entry name" value="DAMAGE-REGULATED IMPORT FACILITATOR 1-RELATED"/>
    <property type="match status" value="1"/>
</dbReference>
<comment type="similarity">
    <text evidence="3">Belongs to the DIF1/spd1 family.</text>
</comment>
<gene>
    <name evidence="7" type="ORF">G7Y89_g8071</name>
</gene>
<evidence type="ECO:0000256" key="2">
    <source>
        <dbReference type="ARBA" id="ARBA00004496"/>
    </source>
</evidence>
<comment type="subcellular location">
    <subcellularLocation>
        <location evidence="2">Cytoplasm</location>
    </subcellularLocation>
    <subcellularLocation>
        <location evidence="1">Nucleus</location>
    </subcellularLocation>
</comment>
<keyword evidence="4" id="KW-0963">Cytoplasm</keyword>
<evidence type="ECO:0000256" key="1">
    <source>
        <dbReference type="ARBA" id="ARBA00004123"/>
    </source>
</evidence>
<evidence type="ECO:0000313" key="8">
    <source>
        <dbReference type="Proteomes" id="UP000566819"/>
    </source>
</evidence>
<evidence type="ECO:0000256" key="6">
    <source>
        <dbReference type="SAM" id="MobiDB-lite"/>
    </source>
</evidence>
<dbReference type="PANTHER" id="PTHR28081:SF1">
    <property type="entry name" value="DAMAGE-REGULATED IMPORT FACILITATOR 1"/>
    <property type="match status" value="1"/>
</dbReference>
<dbReference type="Proteomes" id="UP000566819">
    <property type="component" value="Unassembled WGS sequence"/>
</dbReference>
<feature type="compositionally biased region" description="Polar residues" evidence="6">
    <location>
        <begin position="12"/>
        <end position="45"/>
    </location>
</feature>
<protein>
    <submittedName>
        <fullName evidence="7">Uncharacterized protein</fullName>
    </submittedName>
</protein>
<comment type="caution">
    <text evidence="7">The sequence shown here is derived from an EMBL/GenBank/DDBJ whole genome shotgun (WGS) entry which is preliminary data.</text>
</comment>
<dbReference type="InterPro" id="IPR013900">
    <property type="entry name" value="RNR_inhibitor"/>
</dbReference>
<dbReference type="EMBL" id="JAAMPI010000593">
    <property type="protein sequence ID" value="KAF4630067.1"/>
    <property type="molecule type" value="Genomic_DNA"/>
</dbReference>
<evidence type="ECO:0000256" key="5">
    <source>
        <dbReference type="ARBA" id="ARBA00023242"/>
    </source>
</evidence>
<dbReference type="AlphaFoldDB" id="A0A8H4RKW1"/>
<evidence type="ECO:0000313" key="7">
    <source>
        <dbReference type="EMBL" id="KAF4630067.1"/>
    </source>
</evidence>
<name>A0A8H4RKW1_9HELO</name>
<keyword evidence="5" id="KW-0539">Nucleus</keyword>
<keyword evidence="8" id="KW-1185">Reference proteome</keyword>
<proteinExistence type="inferred from homology"/>
<dbReference type="GO" id="GO:0005634">
    <property type="term" value="C:nucleus"/>
    <property type="evidence" value="ECO:0007669"/>
    <property type="project" value="UniProtKB-SubCell"/>
</dbReference>
<sequence length="254" mass="27391">MTHSHQAKRPYNGSQPSITSYFPSTGTTSSNSYSIAPSPTSSRESTPMLPPTVQSNLLSVGMRVRKSVPEGYKTGSPHSGFALFSDSSAPGANSQPIANEVKKVGTRPRARELTPFCGILKVGGMMQQAWGIYSPGLQEREMEMEMEMEEEQEEEEELFPWSSQESADSVGVGYGGFGNVGGGNKRRFEDEGVQDMPVRGFGLGERVMAVPRRRGGKVPLTSGAVVFGQENSNDFGDAEFLDYGLADEVEMGGV</sequence>
<dbReference type="GO" id="GO:0008104">
    <property type="term" value="P:intracellular protein localization"/>
    <property type="evidence" value="ECO:0007669"/>
    <property type="project" value="TreeGrafter"/>
</dbReference>
<dbReference type="Pfam" id="PF08591">
    <property type="entry name" value="RNR_inhib"/>
    <property type="match status" value="1"/>
</dbReference>
<evidence type="ECO:0000256" key="3">
    <source>
        <dbReference type="ARBA" id="ARBA00005459"/>
    </source>
</evidence>
<dbReference type="GO" id="GO:0005737">
    <property type="term" value="C:cytoplasm"/>
    <property type="evidence" value="ECO:0007669"/>
    <property type="project" value="UniProtKB-SubCell"/>
</dbReference>